<dbReference type="PANTHER" id="PTHR43792:SF13">
    <property type="entry name" value="ACETYLTRANSFERASE"/>
    <property type="match status" value="1"/>
</dbReference>
<name>A0ABM5WVZ1_9BACL</name>
<dbReference type="PANTHER" id="PTHR43792">
    <property type="entry name" value="GNAT FAMILY, PUTATIVE (AFU_ORTHOLOGUE AFUA_3G00765)-RELATED-RELATED"/>
    <property type="match status" value="1"/>
</dbReference>
<dbReference type="InterPro" id="IPR000182">
    <property type="entry name" value="GNAT_dom"/>
</dbReference>
<reference evidence="2" key="1">
    <citation type="submission" date="2016-01" db="EMBL/GenBank/DDBJ databases">
        <title>Complete genome of Planococcus kocurri type strain.</title>
        <authorList>
            <person name="See-Too W.S."/>
        </authorList>
    </citation>
    <scope>NUCLEOTIDE SEQUENCE [LARGE SCALE GENOMIC DNA]</scope>
    <source>
        <strain evidence="2">ATCC 43650</strain>
    </source>
</reference>
<evidence type="ECO:0000313" key="2">
    <source>
        <dbReference type="EMBL" id="ALS78514.1"/>
    </source>
</evidence>
<accession>A0ABM5WVZ1</accession>
<dbReference type="Proteomes" id="UP000065533">
    <property type="component" value="Chromosome"/>
</dbReference>
<dbReference type="SUPFAM" id="SSF55729">
    <property type="entry name" value="Acyl-CoA N-acyltransferases (Nat)"/>
    <property type="match status" value="1"/>
</dbReference>
<organism evidence="2 3">
    <name type="scientific">Planococcus kocurii</name>
    <dbReference type="NCBI Taxonomy" id="1374"/>
    <lineage>
        <taxon>Bacteria</taxon>
        <taxon>Bacillati</taxon>
        <taxon>Bacillota</taxon>
        <taxon>Bacilli</taxon>
        <taxon>Bacillales</taxon>
        <taxon>Caryophanaceae</taxon>
        <taxon>Planococcus</taxon>
    </lineage>
</organism>
<evidence type="ECO:0000313" key="3">
    <source>
        <dbReference type="Proteomes" id="UP000065533"/>
    </source>
</evidence>
<dbReference type="InterPro" id="IPR051531">
    <property type="entry name" value="N-acetyltransferase"/>
</dbReference>
<keyword evidence="3" id="KW-1185">Reference proteome</keyword>
<dbReference type="Gene3D" id="3.40.630.30">
    <property type="match status" value="1"/>
</dbReference>
<sequence>MPYIQTSRLTLITFTVAMMKAAISNKADLERITTYRVADGYPMTAYKEIIPYKIKQFSEYPHENKWEGILVHNQTRTIIGDMGFRYRDGKQDELELGYSIVPSYQGHGYATEMAQALVAWGKTQSGINRIIASCDYDNFASIRVLEKAGLRRVEKKDSKIYWST</sequence>
<gene>
    <name evidence="2" type="ORF">AUO94_07510</name>
</gene>
<proteinExistence type="predicted"/>
<evidence type="ECO:0000259" key="1">
    <source>
        <dbReference type="PROSITE" id="PS51186"/>
    </source>
</evidence>
<dbReference type="RefSeq" id="WP_058385173.1">
    <property type="nucleotide sequence ID" value="NZ_CP013661.2"/>
</dbReference>
<dbReference type="Pfam" id="PF13302">
    <property type="entry name" value="Acetyltransf_3"/>
    <property type="match status" value="1"/>
</dbReference>
<dbReference type="EMBL" id="CP013661">
    <property type="protein sequence ID" value="ALS78514.1"/>
    <property type="molecule type" value="Genomic_DNA"/>
</dbReference>
<dbReference type="PROSITE" id="PS51186">
    <property type="entry name" value="GNAT"/>
    <property type="match status" value="1"/>
</dbReference>
<protein>
    <submittedName>
        <fullName evidence="2">Acetyltransferase</fullName>
    </submittedName>
</protein>
<feature type="domain" description="N-acetyltransferase" evidence="1">
    <location>
        <begin position="19"/>
        <end position="164"/>
    </location>
</feature>
<dbReference type="InterPro" id="IPR016181">
    <property type="entry name" value="Acyl_CoA_acyltransferase"/>
</dbReference>
<dbReference type="CDD" id="cd04301">
    <property type="entry name" value="NAT_SF"/>
    <property type="match status" value="1"/>
</dbReference>